<sequence length="208" mass="22855">MLQRDDLSIWVEQTFGLREDEEGNLVRQSPARLQDASAQLAALTGADVADCTTALRDTLLSGSRARDAEVRSLFPFKLHQFIGKGDTAYVTLDRPGIRYITTQYQRSAPVGPAGQSHFPLAFCRECGQDYLVVNREQGGERFTPRVLNGGLGEPADRRGGTAARSVSVLPVEEHWFRRPVLLRPSNSKSFAQESFVQPGQPAGSVPAR</sequence>
<reference evidence="1 2" key="1">
    <citation type="submission" date="2017-04" db="EMBL/GenBank/DDBJ databases">
        <authorList>
            <person name="Afonso C.L."/>
            <person name="Miller P.J."/>
            <person name="Scott M.A."/>
            <person name="Spackman E."/>
            <person name="Goraichik I."/>
            <person name="Dimitrov K.M."/>
            <person name="Suarez D.L."/>
            <person name="Swayne D.E."/>
        </authorList>
    </citation>
    <scope>NUCLEOTIDE SEQUENCE [LARGE SCALE GENOMIC DNA]</scope>
    <source>
        <strain evidence="1 2">DSM 43828</strain>
    </source>
</reference>
<gene>
    <name evidence="1" type="ORF">SAMN05661093_09619</name>
</gene>
<dbReference type="Proteomes" id="UP000192674">
    <property type="component" value="Unassembled WGS sequence"/>
</dbReference>
<protein>
    <submittedName>
        <fullName evidence="1">Uncharacterized protein</fullName>
    </submittedName>
</protein>
<dbReference type="EMBL" id="FWXV01000012">
    <property type="protein sequence ID" value="SMD26041.1"/>
    <property type="molecule type" value="Genomic_DNA"/>
</dbReference>
<evidence type="ECO:0000313" key="2">
    <source>
        <dbReference type="Proteomes" id="UP000192674"/>
    </source>
</evidence>
<organism evidence="1 2">
    <name type="scientific">Kibdelosporangium aridum</name>
    <dbReference type="NCBI Taxonomy" id="2030"/>
    <lineage>
        <taxon>Bacteria</taxon>
        <taxon>Bacillati</taxon>
        <taxon>Actinomycetota</taxon>
        <taxon>Actinomycetes</taxon>
        <taxon>Pseudonocardiales</taxon>
        <taxon>Pseudonocardiaceae</taxon>
        <taxon>Kibdelosporangium</taxon>
    </lineage>
</organism>
<accession>A0A1W2FVX0</accession>
<proteinExistence type="predicted"/>
<dbReference type="AlphaFoldDB" id="A0A1W2FVX0"/>
<evidence type="ECO:0000313" key="1">
    <source>
        <dbReference type="EMBL" id="SMD26041.1"/>
    </source>
</evidence>
<name>A0A1W2FVX0_KIBAR</name>
<keyword evidence="2" id="KW-1185">Reference proteome</keyword>